<keyword evidence="1" id="KW-0762">Sugar transport</keyword>
<comment type="caution">
    <text evidence="1">The sequence shown here is derived from an EMBL/GenBank/DDBJ whole genome shotgun (WGS) entry which is preliminary data.</text>
</comment>
<dbReference type="Proteomes" id="UP001239083">
    <property type="component" value="Unassembled WGS sequence"/>
</dbReference>
<dbReference type="Pfam" id="PF01547">
    <property type="entry name" value="SBP_bac_1"/>
    <property type="match status" value="1"/>
</dbReference>
<dbReference type="InterPro" id="IPR006059">
    <property type="entry name" value="SBP"/>
</dbReference>
<sequence length="472" mass="50232">MSNPTHPLDRSVLPRITWHNEVKGITPMTIARTALRRTLTVTATAMLAVGALAACSTGGGSTAAAETDLDAALEAGGKLTYWSWTPSAEAQVAAFEEAYPNVDVELVNAGTNTEEYTKLQNAIKAGSGAPDVVQIEYYAIPQFALSDALVDLGEYGLDELEDQFSASTWGSVNIDGKLVGLPQDSGPMALFYNKSVFDQFGIAVPTTWDEYVEAARQLHAADPTKFITSDTGDAGFATSMIWQAGGRPFAIDGTDITVDLADEGTQKWTGVWNQLIEEDLVATTPGWTDEWFKGLADGSIATLPIGAWMPGVLESSVADAAGDWRVAPLPTYDGTPVTAENGGGGQSVTTQSKNPALAAAFLRWLNSDPASIEVFLESGGFPSTTAQLEDPDFTGFESEYFGGQKINEVLTQASKDVATGWSYLPYQVFANSIFGDTVGQSYANKADLNAGLAEWQSQLVEYGNEQGFSVSE</sequence>
<dbReference type="Gene3D" id="3.40.190.10">
    <property type="entry name" value="Periplasmic binding protein-like II"/>
    <property type="match status" value="1"/>
</dbReference>
<dbReference type="InterPro" id="IPR050490">
    <property type="entry name" value="Bact_solute-bd_prot1"/>
</dbReference>
<name>A0ABU0RAH1_9MICO</name>
<protein>
    <submittedName>
        <fullName evidence="1">Multiple sugar transport system substrate-binding protein</fullName>
    </submittedName>
</protein>
<accession>A0ABU0RAH1</accession>
<gene>
    <name evidence="1" type="ORF">QFZ26_002626</name>
</gene>
<proteinExistence type="predicted"/>
<evidence type="ECO:0000313" key="2">
    <source>
        <dbReference type="Proteomes" id="UP001239083"/>
    </source>
</evidence>
<dbReference type="PANTHER" id="PTHR43649:SF14">
    <property type="entry name" value="BLR3389 PROTEIN"/>
    <property type="match status" value="1"/>
</dbReference>
<dbReference type="EMBL" id="JAUSYY010000001">
    <property type="protein sequence ID" value="MDQ0895071.1"/>
    <property type="molecule type" value="Genomic_DNA"/>
</dbReference>
<keyword evidence="1" id="KW-0813">Transport</keyword>
<dbReference type="CDD" id="cd13585">
    <property type="entry name" value="PBP2_TMBP_like"/>
    <property type="match status" value="1"/>
</dbReference>
<evidence type="ECO:0000313" key="1">
    <source>
        <dbReference type="EMBL" id="MDQ0895071.1"/>
    </source>
</evidence>
<keyword evidence="2" id="KW-1185">Reference proteome</keyword>
<reference evidence="1 2" key="1">
    <citation type="submission" date="2023-07" db="EMBL/GenBank/DDBJ databases">
        <title>Comparative genomics of wheat-associated soil bacteria to identify genetic determinants of phenazine resistance.</title>
        <authorList>
            <person name="Mouncey N."/>
        </authorList>
    </citation>
    <scope>NUCLEOTIDE SEQUENCE [LARGE SCALE GENOMIC DNA]</scope>
    <source>
        <strain evidence="1 2">V3I3</strain>
    </source>
</reference>
<organism evidence="1 2">
    <name type="scientific">Agromyces ramosus</name>
    <dbReference type="NCBI Taxonomy" id="33879"/>
    <lineage>
        <taxon>Bacteria</taxon>
        <taxon>Bacillati</taxon>
        <taxon>Actinomycetota</taxon>
        <taxon>Actinomycetes</taxon>
        <taxon>Micrococcales</taxon>
        <taxon>Microbacteriaceae</taxon>
        <taxon>Agromyces</taxon>
    </lineage>
</organism>
<dbReference type="PANTHER" id="PTHR43649">
    <property type="entry name" value="ARABINOSE-BINDING PROTEIN-RELATED"/>
    <property type="match status" value="1"/>
</dbReference>
<dbReference type="SUPFAM" id="SSF53850">
    <property type="entry name" value="Periplasmic binding protein-like II"/>
    <property type="match status" value="1"/>
</dbReference>